<accession>A0A699RVW4</accession>
<name>A0A699RVW4_TANCI</name>
<proteinExistence type="predicted"/>
<feature type="non-terminal residue" evidence="1">
    <location>
        <position position="76"/>
    </location>
</feature>
<dbReference type="EMBL" id="BKCJ011117984">
    <property type="protein sequence ID" value="GFC88897.1"/>
    <property type="molecule type" value="Genomic_DNA"/>
</dbReference>
<organism evidence="1">
    <name type="scientific">Tanacetum cinerariifolium</name>
    <name type="common">Dalmatian daisy</name>
    <name type="synonym">Chrysanthemum cinerariifolium</name>
    <dbReference type="NCBI Taxonomy" id="118510"/>
    <lineage>
        <taxon>Eukaryota</taxon>
        <taxon>Viridiplantae</taxon>
        <taxon>Streptophyta</taxon>
        <taxon>Embryophyta</taxon>
        <taxon>Tracheophyta</taxon>
        <taxon>Spermatophyta</taxon>
        <taxon>Magnoliopsida</taxon>
        <taxon>eudicotyledons</taxon>
        <taxon>Gunneridae</taxon>
        <taxon>Pentapetalae</taxon>
        <taxon>asterids</taxon>
        <taxon>campanulids</taxon>
        <taxon>Asterales</taxon>
        <taxon>Asteraceae</taxon>
        <taxon>Asteroideae</taxon>
        <taxon>Anthemideae</taxon>
        <taxon>Anthemidinae</taxon>
        <taxon>Tanacetum</taxon>
    </lineage>
</organism>
<protein>
    <submittedName>
        <fullName evidence="1">Uncharacterized protein</fullName>
    </submittedName>
</protein>
<sequence length="76" mass="8753">MKEIFEELEAQVDQNVVHRKHDKIEQKNLLNSNDNLIGDCFSKDVFYTATDSVLTVSRSFDMHEALNAAQKRIAEL</sequence>
<comment type="caution">
    <text evidence="1">The sequence shown here is derived from an EMBL/GenBank/DDBJ whole genome shotgun (WGS) entry which is preliminary data.</text>
</comment>
<reference evidence="1" key="1">
    <citation type="journal article" date="2019" name="Sci. Rep.">
        <title>Draft genome of Tanacetum cinerariifolium, the natural source of mosquito coil.</title>
        <authorList>
            <person name="Yamashiro T."/>
            <person name="Shiraishi A."/>
            <person name="Satake H."/>
            <person name="Nakayama K."/>
        </authorList>
    </citation>
    <scope>NUCLEOTIDE SEQUENCE</scope>
</reference>
<evidence type="ECO:0000313" key="1">
    <source>
        <dbReference type="EMBL" id="GFC88897.1"/>
    </source>
</evidence>
<gene>
    <name evidence="1" type="ORF">Tci_860867</name>
</gene>
<dbReference type="AlphaFoldDB" id="A0A699RVW4"/>